<dbReference type="InterPro" id="IPR016186">
    <property type="entry name" value="C-type_lectin-like/link_sf"/>
</dbReference>
<evidence type="ECO:0000259" key="6">
    <source>
        <dbReference type="PROSITE" id="PS50026"/>
    </source>
</evidence>
<protein>
    <recommendedName>
        <fullName evidence="6">EGF-like domain-containing protein</fullName>
    </recommendedName>
</protein>
<dbReference type="InterPro" id="IPR018097">
    <property type="entry name" value="EGF_Ca-bd_CS"/>
</dbReference>
<keyword evidence="2" id="KW-0732">Signal</keyword>
<dbReference type="InterPro" id="IPR016187">
    <property type="entry name" value="CTDL_fold"/>
</dbReference>
<evidence type="ECO:0000256" key="3">
    <source>
        <dbReference type="ARBA" id="ARBA00022737"/>
    </source>
</evidence>
<dbReference type="PROSITE" id="PS00010">
    <property type="entry name" value="ASX_HYDROXYL"/>
    <property type="match status" value="1"/>
</dbReference>
<dbReference type="GO" id="GO:0005509">
    <property type="term" value="F:calcium ion binding"/>
    <property type="evidence" value="ECO:0007669"/>
    <property type="project" value="InterPro"/>
</dbReference>
<comment type="caution">
    <text evidence="5">Lacks conserved residue(s) required for the propagation of feature annotation.</text>
</comment>
<gene>
    <name evidence="7" type="ORF">NMOB1V02_LOCUS5206</name>
</gene>
<dbReference type="CDD" id="cd00037">
    <property type="entry name" value="CLECT"/>
    <property type="match status" value="1"/>
</dbReference>
<keyword evidence="3" id="KW-0677">Repeat</keyword>
<dbReference type="SUPFAM" id="SSF57196">
    <property type="entry name" value="EGF/Laminin"/>
    <property type="match status" value="1"/>
</dbReference>
<dbReference type="Pfam" id="PF07645">
    <property type="entry name" value="EGF_CA"/>
    <property type="match status" value="1"/>
</dbReference>
<dbReference type="EMBL" id="CAJPEX010000919">
    <property type="protein sequence ID" value="CAG0917625.1"/>
    <property type="molecule type" value="Genomic_DNA"/>
</dbReference>
<evidence type="ECO:0000256" key="1">
    <source>
        <dbReference type="ARBA" id="ARBA00022536"/>
    </source>
</evidence>
<feature type="domain" description="EGF-like" evidence="6">
    <location>
        <begin position="2"/>
        <end position="38"/>
    </location>
</feature>
<dbReference type="Proteomes" id="UP000678499">
    <property type="component" value="Unassembled WGS sequence"/>
</dbReference>
<dbReference type="InterPro" id="IPR049883">
    <property type="entry name" value="NOTCH1_EGF-like"/>
</dbReference>
<dbReference type="SUPFAM" id="SSF56436">
    <property type="entry name" value="C-type lectin-like"/>
    <property type="match status" value="1"/>
</dbReference>
<dbReference type="PROSITE" id="PS50026">
    <property type="entry name" value="EGF_3"/>
    <property type="match status" value="1"/>
</dbReference>
<dbReference type="OrthoDB" id="283575at2759"/>
<dbReference type="InterPro" id="IPR000152">
    <property type="entry name" value="EGF-type_Asp/Asn_hydroxyl_site"/>
</dbReference>
<dbReference type="FunFam" id="2.10.25.10:FF:000038">
    <property type="entry name" value="Fibrillin 2"/>
    <property type="match status" value="1"/>
</dbReference>
<dbReference type="AlphaFoldDB" id="A0A7R9BNF2"/>
<dbReference type="Gene3D" id="3.10.100.10">
    <property type="entry name" value="Mannose-Binding Protein A, subunit A"/>
    <property type="match status" value="1"/>
</dbReference>
<accession>A0A7R9BNF2</accession>
<keyword evidence="8" id="KW-1185">Reference proteome</keyword>
<evidence type="ECO:0000256" key="2">
    <source>
        <dbReference type="ARBA" id="ARBA00022729"/>
    </source>
</evidence>
<dbReference type="InterPro" id="IPR001881">
    <property type="entry name" value="EGF-like_Ca-bd_dom"/>
</dbReference>
<sequence length="108" mass="11655">MDIDECQHDVCDPDSTCVNSPGSFSCECKPGLLDSSPAAAGAKNKCMHPGCEHPWVYHNGFCYWASQETAALSDAREKCSELNATLASVLDPAENSFLGFHAVQSLTW</sequence>
<dbReference type="EMBL" id="OA882956">
    <property type="protein sequence ID" value="CAD7277473.1"/>
    <property type="molecule type" value="Genomic_DNA"/>
</dbReference>
<dbReference type="InterPro" id="IPR000742">
    <property type="entry name" value="EGF"/>
</dbReference>
<keyword evidence="1 5" id="KW-0245">EGF-like domain</keyword>
<dbReference type="CDD" id="cd00054">
    <property type="entry name" value="EGF_CA"/>
    <property type="match status" value="1"/>
</dbReference>
<evidence type="ECO:0000313" key="8">
    <source>
        <dbReference type="Proteomes" id="UP000678499"/>
    </source>
</evidence>
<evidence type="ECO:0000256" key="5">
    <source>
        <dbReference type="PROSITE-ProRule" id="PRU00076"/>
    </source>
</evidence>
<proteinExistence type="predicted"/>
<organism evidence="7">
    <name type="scientific">Notodromas monacha</name>
    <dbReference type="NCBI Taxonomy" id="399045"/>
    <lineage>
        <taxon>Eukaryota</taxon>
        <taxon>Metazoa</taxon>
        <taxon>Ecdysozoa</taxon>
        <taxon>Arthropoda</taxon>
        <taxon>Crustacea</taxon>
        <taxon>Oligostraca</taxon>
        <taxon>Ostracoda</taxon>
        <taxon>Podocopa</taxon>
        <taxon>Podocopida</taxon>
        <taxon>Cypridocopina</taxon>
        <taxon>Cypridoidea</taxon>
        <taxon>Cyprididae</taxon>
        <taxon>Notodromas</taxon>
    </lineage>
</organism>
<evidence type="ECO:0000256" key="4">
    <source>
        <dbReference type="ARBA" id="ARBA00023157"/>
    </source>
</evidence>
<dbReference type="PROSITE" id="PS01187">
    <property type="entry name" value="EGF_CA"/>
    <property type="match status" value="1"/>
</dbReference>
<dbReference type="SMART" id="SM00179">
    <property type="entry name" value="EGF_CA"/>
    <property type="match status" value="1"/>
</dbReference>
<dbReference type="Gene3D" id="2.10.25.10">
    <property type="entry name" value="Laminin"/>
    <property type="match status" value="1"/>
</dbReference>
<name>A0A7R9BNF2_9CRUS</name>
<keyword evidence="4" id="KW-1015">Disulfide bond</keyword>
<evidence type="ECO:0000313" key="7">
    <source>
        <dbReference type="EMBL" id="CAD7277473.1"/>
    </source>
</evidence>
<reference evidence="7" key="1">
    <citation type="submission" date="2020-11" db="EMBL/GenBank/DDBJ databases">
        <authorList>
            <person name="Tran Van P."/>
        </authorList>
    </citation>
    <scope>NUCLEOTIDE SEQUENCE</scope>
</reference>